<dbReference type="GO" id="GO:0019781">
    <property type="term" value="F:NEDD8 activating enzyme activity"/>
    <property type="evidence" value="ECO:0007669"/>
    <property type="project" value="UniProtKB-UniRule"/>
</dbReference>
<dbReference type="InterPro" id="IPR023318">
    <property type="entry name" value="Ub_act_enz_dom_a_sf"/>
</dbReference>
<evidence type="ECO:0000313" key="15">
    <source>
        <dbReference type="WBParaSite" id="TCLT_0000789801-mRNA-1"/>
    </source>
</evidence>
<dbReference type="OrthoDB" id="5977743at2759"/>
<dbReference type="AlphaFoldDB" id="A0A0N5D4K0"/>
<organism evidence="15">
    <name type="scientific">Thelazia callipaeda</name>
    <name type="common">Oriental eyeworm</name>
    <name type="synonym">Parasitic nematode</name>
    <dbReference type="NCBI Taxonomy" id="103827"/>
    <lineage>
        <taxon>Eukaryota</taxon>
        <taxon>Metazoa</taxon>
        <taxon>Ecdysozoa</taxon>
        <taxon>Nematoda</taxon>
        <taxon>Chromadorea</taxon>
        <taxon>Rhabditida</taxon>
        <taxon>Spirurina</taxon>
        <taxon>Spiruromorpha</taxon>
        <taxon>Thelazioidea</taxon>
        <taxon>Thelaziidae</taxon>
        <taxon>Thelazia</taxon>
    </lineage>
</organism>
<dbReference type="PANTHER" id="PTHR10953:SF6">
    <property type="entry name" value="NEDD8-ACTIVATING ENZYME E1 CATALYTIC SUBUNIT"/>
    <property type="match status" value="1"/>
</dbReference>
<dbReference type="Pfam" id="PF00899">
    <property type="entry name" value="ThiF"/>
    <property type="match status" value="1"/>
</dbReference>
<dbReference type="InterPro" id="IPR000594">
    <property type="entry name" value="ThiF_NAD_FAD-bd"/>
</dbReference>
<evidence type="ECO:0000256" key="1">
    <source>
        <dbReference type="ARBA" id="ARBA00005032"/>
    </source>
</evidence>
<dbReference type="Gene3D" id="1.10.10.520">
    <property type="entry name" value="Ubiquitin activating enzymes (Uba3). Chain: B, domain 2"/>
    <property type="match status" value="1"/>
</dbReference>
<reference evidence="13 14" key="2">
    <citation type="submission" date="2018-11" db="EMBL/GenBank/DDBJ databases">
        <authorList>
            <consortium name="Pathogen Informatics"/>
        </authorList>
    </citation>
    <scope>NUCLEOTIDE SEQUENCE [LARGE SCALE GENOMIC DNA]</scope>
</reference>
<evidence type="ECO:0000256" key="5">
    <source>
        <dbReference type="ARBA" id="ARBA00022741"/>
    </source>
</evidence>
<keyword evidence="4 11" id="KW-0436">Ligase</keyword>
<dbReference type="Gene3D" id="3.40.50.720">
    <property type="entry name" value="NAD(P)-binding Rossmann-like Domain"/>
    <property type="match status" value="1"/>
</dbReference>
<dbReference type="InterPro" id="IPR033127">
    <property type="entry name" value="UBQ-activ_enz_E1_Cys_AS"/>
</dbReference>
<comment type="similarity">
    <text evidence="2 11">Belongs to the ubiquitin-activating E1 family. UBA3 subfamily.</text>
</comment>
<dbReference type="EC" id="6.2.1.64" evidence="8 11"/>
<comment type="catalytic activity">
    <reaction evidence="9 11">
        <text>ATP + [NEDD8 protein] + [E1 NEDD8-activating enzyme]-L-cysteine = AMP + diphosphate + [E1 NEDD8-activating enzyme]-S-[NEDD8 protein]-yl-L-cysteine.</text>
        <dbReference type="EC" id="6.2.1.64"/>
    </reaction>
</comment>
<evidence type="ECO:0000256" key="7">
    <source>
        <dbReference type="ARBA" id="ARBA00022840"/>
    </source>
</evidence>
<dbReference type="GO" id="GO:0005634">
    <property type="term" value="C:nucleus"/>
    <property type="evidence" value="ECO:0007669"/>
    <property type="project" value="TreeGrafter"/>
</dbReference>
<dbReference type="PROSITE" id="PS00865">
    <property type="entry name" value="UBIQUITIN_ACTIVAT_2"/>
    <property type="match status" value="1"/>
</dbReference>
<evidence type="ECO:0000256" key="2">
    <source>
        <dbReference type="ARBA" id="ARBA00006310"/>
    </source>
</evidence>
<evidence type="ECO:0000313" key="13">
    <source>
        <dbReference type="EMBL" id="VDN05390.1"/>
    </source>
</evidence>
<proteinExistence type="inferred from homology"/>
<dbReference type="GO" id="GO:0045116">
    <property type="term" value="P:protein neddylation"/>
    <property type="evidence" value="ECO:0007669"/>
    <property type="project" value="UniProtKB-UniRule"/>
</dbReference>
<reference evidence="15" key="1">
    <citation type="submission" date="2017-02" db="UniProtKB">
        <authorList>
            <consortium name="WormBaseParasite"/>
        </authorList>
    </citation>
    <scope>IDENTIFICATION</scope>
</reference>
<evidence type="ECO:0000256" key="3">
    <source>
        <dbReference type="ARBA" id="ARBA00015203"/>
    </source>
</evidence>
<dbReference type="STRING" id="103827.A0A0N5D4K0"/>
<dbReference type="InterPro" id="IPR045886">
    <property type="entry name" value="ThiF/MoeB/HesA"/>
</dbReference>
<feature type="active site" description="Glycyl thioester intermediate" evidence="10">
    <location>
        <position position="211"/>
    </location>
</feature>
<keyword evidence="14" id="KW-1185">Reference proteome</keyword>
<dbReference type="FunFam" id="3.50.50.80:FF:000002">
    <property type="entry name" value="SUMO-activating enzyme subunit 2"/>
    <property type="match status" value="1"/>
</dbReference>
<gene>
    <name evidence="13" type="ORF">TCLT_LOCUS7887</name>
</gene>
<sequence>MEVVSVDKHQNDRWRELRHLTDVKSAFAHPAFEPGPQNMTAVQNCRVLVVGAGGLGCELLKDLALSGFRRIEVIDMDTIELSNLNRQFLFRETDIDKSKAEVAAAFVQKRIPDCPVIAHNCKIEDMDDQFYRSFDVIICGLDSVTARRWLSAKLVSLVEFDSDGNPFGIIPLIDGGTEGFKGSARVILPWITACVECAIDLYPPQTSFPLCTIANTPRLPEHCIEYVRVLQWPQNKPFNGETLDVDNMKHVDWVYKAALERANKYKIEGVDLRLTKGVLKRIIPAVASTNAVIAASCALEALKLASNIACPMQNYMNFTNIDGIYLGVVELERARSCSVCGEQARYIDVSVQKTLRSLLNEITEKFQLCNPSVQTAKEKLYMKSDLIPAMNEISAANLSKTLKGNRLNEKFQDLGLENGDELLIADETRVQPISLRIRYREN</sequence>
<dbReference type="WBParaSite" id="TCLT_0000789801-mRNA-1">
    <property type="protein sequence ID" value="TCLT_0000789801-mRNA-1"/>
    <property type="gene ID" value="TCLT_0000789801"/>
</dbReference>
<dbReference type="SUPFAM" id="SSF69572">
    <property type="entry name" value="Activating enzymes of the ubiquitin-like proteins"/>
    <property type="match status" value="1"/>
</dbReference>
<evidence type="ECO:0000313" key="14">
    <source>
        <dbReference type="Proteomes" id="UP000276776"/>
    </source>
</evidence>
<evidence type="ECO:0000256" key="10">
    <source>
        <dbReference type="PROSITE-ProRule" id="PRU10132"/>
    </source>
</evidence>
<dbReference type="GO" id="GO:0005524">
    <property type="term" value="F:ATP binding"/>
    <property type="evidence" value="ECO:0007669"/>
    <property type="project" value="UniProtKB-UniRule"/>
</dbReference>
<dbReference type="InterPro" id="IPR014929">
    <property type="entry name" value="E2-binding"/>
</dbReference>
<comment type="function">
    <text evidence="11">Catalytic subunit of the dimeric E1 enzyme, which activates NEDD8.</text>
</comment>
<dbReference type="EMBL" id="UYYF01004556">
    <property type="protein sequence ID" value="VDN05390.1"/>
    <property type="molecule type" value="Genomic_DNA"/>
</dbReference>
<dbReference type="InterPro" id="IPR035985">
    <property type="entry name" value="Ubiquitin-activating_enz"/>
</dbReference>
<evidence type="ECO:0000256" key="4">
    <source>
        <dbReference type="ARBA" id="ARBA00022598"/>
    </source>
</evidence>
<dbReference type="Proteomes" id="UP000276776">
    <property type="component" value="Unassembled WGS sequence"/>
</dbReference>
<dbReference type="UniPathway" id="UPA00885"/>
<keyword evidence="5 11" id="KW-0547">Nucleotide-binding</keyword>
<keyword evidence="6 11" id="KW-0833">Ubl conjugation pathway</keyword>
<protein>
    <recommendedName>
        <fullName evidence="3 11">NEDD8-activating enzyme E1 catalytic subunit</fullName>
        <ecNumber evidence="8 11">6.2.1.64</ecNumber>
    </recommendedName>
</protein>
<dbReference type="Gene3D" id="3.10.290.20">
    <property type="entry name" value="Ubiquitin-like 2 activating enzyme e1b. Chain: B, domain 3"/>
    <property type="match status" value="1"/>
</dbReference>
<evidence type="ECO:0000256" key="9">
    <source>
        <dbReference type="ARBA" id="ARBA00024626"/>
    </source>
</evidence>
<dbReference type="SMART" id="SM01181">
    <property type="entry name" value="E2_bind"/>
    <property type="match status" value="1"/>
</dbReference>
<dbReference type="Pfam" id="PF08825">
    <property type="entry name" value="E2_bind"/>
    <property type="match status" value="1"/>
</dbReference>
<dbReference type="CDD" id="cd01488">
    <property type="entry name" value="Uba3_RUB"/>
    <property type="match status" value="1"/>
</dbReference>
<name>A0A0N5D4K0_THECL</name>
<evidence type="ECO:0000256" key="6">
    <source>
        <dbReference type="ARBA" id="ARBA00022786"/>
    </source>
</evidence>
<evidence type="ECO:0000256" key="11">
    <source>
        <dbReference type="RuleBase" id="RU368009"/>
    </source>
</evidence>
<keyword evidence="7 11" id="KW-0067">ATP-binding</keyword>
<dbReference type="PANTHER" id="PTHR10953">
    <property type="entry name" value="UBIQUITIN-ACTIVATING ENZYME E1"/>
    <property type="match status" value="1"/>
</dbReference>
<dbReference type="GO" id="GO:0005737">
    <property type="term" value="C:cytoplasm"/>
    <property type="evidence" value="ECO:0007669"/>
    <property type="project" value="TreeGrafter"/>
</dbReference>
<evidence type="ECO:0000259" key="12">
    <source>
        <dbReference type="SMART" id="SM01181"/>
    </source>
</evidence>
<dbReference type="InterPro" id="IPR030468">
    <property type="entry name" value="Uba3_N"/>
</dbReference>
<feature type="domain" description="E2 binding" evidence="12">
    <location>
        <begin position="347"/>
        <end position="440"/>
    </location>
</feature>
<dbReference type="FunFam" id="1.10.10.520:FF:000001">
    <property type="entry name" value="NEDD8-activating enzyme E1 catalytic subunit"/>
    <property type="match status" value="1"/>
</dbReference>
<dbReference type="OMA" id="PYLENYM"/>
<accession>A0A0N5D4K0</accession>
<comment type="pathway">
    <text evidence="1 11">Protein modification; protein neddylation.</text>
</comment>
<evidence type="ECO:0000256" key="8">
    <source>
        <dbReference type="ARBA" id="ARBA00023624"/>
    </source>
</evidence>